<evidence type="ECO:0000313" key="2">
    <source>
        <dbReference type="EMBL" id="ANP51927.1"/>
    </source>
</evidence>
<dbReference type="Pfam" id="PF03364">
    <property type="entry name" value="Polyketide_cyc"/>
    <property type="match status" value="1"/>
</dbReference>
<dbReference type="STRING" id="68214.AVL59_22225"/>
<dbReference type="KEGG" id="sgs:AVL59_23330"/>
<dbReference type="EMBL" id="CP016279">
    <property type="protein sequence ID" value="ANP52107.1"/>
    <property type="molecule type" value="Genomic_DNA"/>
</dbReference>
<accession>A0A1B1AZX5</accession>
<sequence>MRTIHLRTTVPADDPDKAFERLVDFTEYSTLAEDVRSVRVHPAPEPGQPRVSEWEVNFRRGIMKWSERDVIDPVQRRVVFDQIDGDFERLEGTWQLDGVEAGCEITFEATYDFGIDSLAGIMDPPAERVIKRSICSVLAALFGEVTVVVGGEALTDLAAPGEGVRVVAEGR</sequence>
<dbReference type="SUPFAM" id="SSF55961">
    <property type="entry name" value="Bet v1-like"/>
    <property type="match status" value="1"/>
</dbReference>
<feature type="domain" description="Coenzyme Q-binding protein COQ10 START" evidence="1">
    <location>
        <begin position="15"/>
        <end position="133"/>
    </location>
</feature>
<dbReference type="Proteomes" id="UP001519309">
    <property type="component" value="Unassembled WGS sequence"/>
</dbReference>
<protein>
    <submittedName>
        <fullName evidence="3">Cyclase/dehydrase</fullName>
    </submittedName>
    <submittedName>
        <fullName evidence="4">Ribosome-associated toxin RatA of RatAB toxin-antitoxin module</fullName>
    </submittedName>
</protein>
<evidence type="ECO:0000313" key="3">
    <source>
        <dbReference type="EMBL" id="ANP52107.1"/>
    </source>
</evidence>
<dbReference type="OrthoDB" id="9134299at2"/>
<evidence type="ECO:0000259" key="1">
    <source>
        <dbReference type="Pfam" id="PF03364"/>
    </source>
</evidence>
<evidence type="ECO:0000313" key="6">
    <source>
        <dbReference type="Proteomes" id="UP001519309"/>
    </source>
</evidence>
<keyword evidence="6" id="KW-1185">Reference proteome</keyword>
<proteinExistence type="predicted"/>
<dbReference type="AlphaFoldDB" id="A0A1B1AZX5"/>
<dbReference type="Proteomes" id="UP000092659">
    <property type="component" value="Chromosome"/>
</dbReference>
<dbReference type="EMBL" id="JAGGLP010000027">
    <property type="protein sequence ID" value="MBP2055142.1"/>
    <property type="molecule type" value="Genomic_DNA"/>
</dbReference>
<dbReference type="Gene3D" id="3.30.530.20">
    <property type="match status" value="1"/>
</dbReference>
<name>A0A1B1AZX5_9ACTN</name>
<reference evidence="3 5" key="1">
    <citation type="submission" date="2016-06" db="EMBL/GenBank/DDBJ databases">
        <title>Complete genome sequence of Streptomyces griseochromogenes ATCC 14511, the Blasticidin S producer.</title>
        <authorList>
            <person name="Wu L."/>
        </authorList>
    </citation>
    <scope>NUCLEOTIDE SEQUENCE [LARGE SCALE GENOMIC DNA]</scope>
    <source>
        <strain evidence="3 5">ATCC 14511</strain>
    </source>
</reference>
<organism evidence="3 5">
    <name type="scientific">Streptomyces griseochromogenes</name>
    <dbReference type="NCBI Taxonomy" id="68214"/>
    <lineage>
        <taxon>Bacteria</taxon>
        <taxon>Bacillati</taxon>
        <taxon>Actinomycetota</taxon>
        <taxon>Actinomycetes</taxon>
        <taxon>Kitasatosporales</taxon>
        <taxon>Streptomycetaceae</taxon>
        <taxon>Streptomyces</taxon>
    </lineage>
</organism>
<dbReference type="InterPro" id="IPR023393">
    <property type="entry name" value="START-like_dom_sf"/>
</dbReference>
<dbReference type="EMBL" id="CP016279">
    <property type="protein sequence ID" value="ANP51927.1"/>
    <property type="molecule type" value="Genomic_DNA"/>
</dbReference>
<reference evidence="4 6" key="2">
    <citation type="submission" date="2021-03" db="EMBL/GenBank/DDBJ databases">
        <title>Genomic Encyclopedia of Type Strains, Phase IV (KMG-IV): sequencing the most valuable type-strain genomes for metagenomic binning, comparative biology and taxonomic classification.</title>
        <authorList>
            <person name="Goeker M."/>
        </authorList>
    </citation>
    <scope>NUCLEOTIDE SEQUENCE [LARGE SCALE GENOMIC DNA]</scope>
    <source>
        <strain evidence="4 6">DSM 40499</strain>
    </source>
</reference>
<gene>
    <name evidence="2" type="ORF">AVL59_22225</name>
    <name evidence="3" type="ORF">AVL59_23330</name>
    <name evidence="4" type="ORF">J2Z21_008155</name>
</gene>
<dbReference type="InterPro" id="IPR005031">
    <property type="entry name" value="COQ10_START"/>
</dbReference>
<dbReference type="KEGG" id="sgs:AVL59_22225"/>
<dbReference type="RefSeq" id="WP_067307211.1">
    <property type="nucleotide sequence ID" value="NZ_CP016279.1"/>
</dbReference>
<evidence type="ECO:0000313" key="4">
    <source>
        <dbReference type="EMBL" id="MBP2055142.1"/>
    </source>
</evidence>
<evidence type="ECO:0000313" key="5">
    <source>
        <dbReference type="Proteomes" id="UP000092659"/>
    </source>
</evidence>